<dbReference type="EC" id="2.7.13.3" evidence="2"/>
<keyword evidence="5" id="KW-0547">Nucleotide-binding</keyword>
<dbReference type="SUPFAM" id="SSF55874">
    <property type="entry name" value="ATPase domain of HSP90 chaperone/DNA topoisomerase II/histidine kinase"/>
    <property type="match status" value="1"/>
</dbReference>
<accession>A0A1S6HR94</accession>
<evidence type="ECO:0000256" key="2">
    <source>
        <dbReference type="ARBA" id="ARBA00012438"/>
    </source>
</evidence>
<dbReference type="PANTHER" id="PTHR42878:SF7">
    <property type="entry name" value="SENSOR HISTIDINE KINASE GLRK"/>
    <property type="match status" value="1"/>
</dbReference>
<dbReference type="GO" id="GO:0030295">
    <property type="term" value="F:protein kinase activator activity"/>
    <property type="evidence" value="ECO:0007669"/>
    <property type="project" value="TreeGrafter"/>
</dbReference>
<evidence type="ECO:0000256" key="3">
    <source>
        <dbReference type="ARBA" id="ARBA00022553"/>
    </source>
</evidence>
<gene>
    <name evidence="11" type="ORF">Sps_02870</name>
</gene>
<feature type="transmembrane region" description="Helical" evidence="9">
    <location>
        <begin position="205"/>
        <end position="232"/>
    </location>
</feature>
<evidence type="ECO:0000256" key="8">
    <source>
        <dbReference type="ARBA" id="ARBA00023012"/>
    </source>
</evidence>
<dbReference type="EMBL" id="CP014782">
    <property type="protein sequence ID" value="AQS38018.1"/>
    <property type="molecule type" value="Genomic_DNA"/>
</dbReference>
<keyword evidence="8" id="KW-0902">Two-component regulatory system</keyword>
<evidence type="ECO:0000256" key="4">
    <source>
        <dbReference type="ARBA" id="ARBA00022679"/>
    </source>
</evidence>
<keyword evidence="4" id="KW-0808">Transferase</keyword>
<dbReference type="GO" id="GO:0007234">
    <property type="term" value="P:osmosensory signaling via phosphorelay pathway"/>
    <property type="evidence" value="ECO:0007669"/>
    <property type="project" value="TreeGrafter"/>
</dbReference>
<dbReference type="InterPro" id="IPR050351">
    <property type="entry name" value="BphY/WalK/GraS-like"/>
</dbReference>
<dbReference type="GO" id="GO:0000155">
    <property type="term" value="F:phosphorelay sensor kinase activity"/>
    <property type="evidence" value="ECO:0007669"/>
    <property type="project" value="InterPro"/>
</dbReference>
<comment type="catalytic activity">
    <reaction evidence="1">
        <text>ATP + protein L-histidine = ADP + protein N-phospho-L-histidine.</text>
        <dbReference type="EC" id="2.7.13.3"/>
    </reaction>
</comment>
<dbReference type="STRING" id="225848.Sps_02870"/>
<dbReference type="GO" id="GO:0000156">
    <property type="term" value="F:phosphorelay response regulator activity"/>
    <property type="evidence" value="ECO:0007669"/>
    <property type="project" value="TreeGrafter"/>
</dbReference>
<dbReference type="PROSITE" id="PS50109">
    <property type="entry name" value="HIS_KIN"/>
    <property type="match status" value="1"/>
</dbReference>
<name>A0A1S6HR94_9GAMM</name>
<evidence type="ECO:0000313" key="12">
    <source>
        <dbReference type="Proteomes" id="UP000189545"/>
    </source>
</evidence>
<keyword evidence="9" id="KW-1133">Transmembrane helix</keyword>
<evidence type="ECO:0000256" key="6">
    <source>
        <dbReference type="ARBA" id="ARBA00022777"/>
    </source>
</evidence>
<organism evidence="11 12">
    <name type="scientific">Shewanella psychrophila</name>
    <dbReference type="NCBI Taxonomy" id="225848"/>
    <lineage>
        <taxon>Bacteria</taxon>
        <taxon>Pseudomonadati</taxon>
        <taxon>Pseudomonadota</taxon>
        <taxon>Gammaproteobacteria</taxon>
        <taxon>Alteromonadales</taxon>
        <taxon>Shewanellaceae</taxon>
        <taxon>Shewanella</taxon>
    </lineage>
</organism>
<dbReference type="CDD" id="cd00082">
    <property type="entry name" value="HisKA"/>
    <property type="match status" value="1"/>
</dbReference>
<keyword evidence="9" id="KW-0812">Transmembrane</keyword>
<dbReference type="AlphaFoldDB" id="A0A1S6HR94"/>
<dbReference type="RefSeq" id="WP_077753117.1">
    <property type="nucleotide sequence ID" value="NZ_CP014782.1"/>
</dbReference>
<feature type="transmembrane region" description="Helical" evidence="9">
    <location>
        <begin position="29"/>
        <end position="49"/>
    </location>
</feature>
<dbReference type="InterPro" id="IPR004358">
    <property type="entry name" value="Sig_transdc_His_kin-like_C"/>
</dbReference>
<protein>
    <recommendedName>
        <fullName evidence="2">histidine kinase</fullName>
        <ecNumber evidence="2">2.7.13.3</ecNumber>
    </recommendedName>
</protein>
<dbReference type="Proteomes" id="UP000189545">
    <property type="component" value="Chromosome"/>
</dbReference>
<dbReference type="CDD" id="cd00075">
    <property type="entry name" value="HATPase"/>
    <property type="match status" value="1"/>
</dbReference>
<dbReference type="Pfam" id="PF12729">
    <property type="entry name" value="4HB_MCP_1"/>
    <property type="match status" value="1"/>
</dbReference>
<keyword evidence="9" id="KW-0472">Membrane</keyword>
<dbReference type="KEGG" id="spsw:Sps_02870"/>
<evidence type="ECO:0000256" key="9">
    <source>
        <dbReference type="SAM" id="Phobius"/>
    </source>
</evidence>
<evidence type="ECO:0000256" key="7">
    <source>
        <dbReference type="ARBA" id="ARBA00022840"/>
    </source>
</evidence>
<feature type="domain" description="Histidine kinase" evidence="10">
    <location>
        <begin position="282"/>
        <end position="513"/>
    </location>
</feature>
<dbReference type="InterPro" id="IPR003594">
    <property type="entry name" value="HATPase_dom"/>
</dbReference>
<dbReference type="Gene3D" id="1.10.287.130">
    <property type="match status" value="1"/>
</dbReference>
<dbReference type="SMART" id="SM00387">
    <property type="entry name" value="HATPase_c"/>
    <property type="match status" value="1"/>
</dbReference>
<dbReference type="PANTHER" id="PTHR42878">
    <property type="entry name" value="TWO-COMPONENT HISTIDINE KINASE"/>
    <property type="match status" value="1"/>
</dbReference>
<dbReference type="PRINTS" id="PR00344">
    <property type="entry name" value="BCTRLSENSOR"/>
</dbReference>
<evidence type="ECO:0000256" key="1">
    <source>
        <dbReference type="ARBA" id="ARBA00000085"/>
    </source>
</evidence>
<dbReference type="Gene3D" id="3.30.565.10">
    <property type="entry name" value="Histidine kinase-like ATPase, C-terminal domain"/>
    <property type="match status" value="1"/>
</dbReference>
<dbReference type="InterPro" id="IPR003661">
    <property type="entry name" value="HisK_dim/P_dom"/>
</dbReference>
<keyword evidence="7" id="KW-0067">ATP-binding</keyword>
<evidence type="ECO:0000256" key="5">
    <source>
        <dbReference type="ARBA" id="ARBA00022741"/>
    </source>
</evidence>
<keyword evidence="12" id="KW-1185">Reference proteome</keyword>
<dbReference type="InterPro" id="IPR024478">
    <property type="entry name" value="HlyB_4HB_MCP"/>
</dbReference>
<sequence length="524" mass="58201">MSKQVSTARQADVELIDKGLSAKGLSKRILILFVVTTSVLILQGIYNIFNINDVNSSITRVYGSVNQVSMISSNISLPISELRQLSMSLVMAPNQKMRDELKLKIFELQKSTQISIVDDSKIQQSEPKAEQLFNQIIQAWGNYSNTVNTTIKFVEAEIRIAEFINVTIYEKSAYNKITEAILNYNNHQLAISEEVYQTAQDNSIFAFWAVVVTTIIEAVILKIILAYVLNLVRQYVASKKQHEEELITINRELALSLSDLKQVQVKLIESEKMALLGQLVAGVSHELNTPVGVGIVAATNMNTCSKTIEQSLAKGEVTEEELDGFIKLTQESAVIIEKNLRRAGELIKSFKDVAVEQHSEEFREFSLSEALEDILLSMKPKLREGGHSIDVTCPSELMIETNLGAIYHVLTNLIINAITHGFEQGQSGQLTLVVKQVDQDNIHINFSDNGKGMSEEVRQKIFTPFYTTNRKGGGTGLGLSIAYNAIAKIGGHIRCESALGQGAHFFIELKCRVVSSVFHSDTQD</sequence>
<dbReference type="GO" id="GO:0005524">
    <property type="term" value="F:ATP binding"/>
    <property type="evidence" value="ECO:0007669"/>
    <property type="project" value="UniProtKB-KW"/>
</dbReference>
<dbReference type="OrthoDB" id="1931120at2"/>
<dbReference type="InterPro" id="IPR036890">
    <property type="entry name" value="HATPase_C_sf"/>
</dbReference>
<dbReference type="Pfam" id="PF02518">
    <property type="entry name" value="HATPase_c"/>
    <property type="match status" value="1"/>
</dbReference>
<proteinExistence type="predicted"/>
<evidence type="ECO:0000259" key="10">
    <source>
        <dbReference type="PROSITE" id="PS50109"/>
    </source>
</evidence>
<dbReference type="InterPro" id="IPR005467">
    <property type="entry name" value="His_kinase_dom"/>
</dbReference>
<reference evidence="11 12" key="1">
    <citation type="submission" date="2016-03" db="EMBL/GenBank/DDBJ databases">
        <title>Complete genome sequence of Shewanella psychrophila WP2, a deep sea bacterium isolated from west Pacific sediment.</title>
        <authorList>
            <person name="Xu G."/>
            <person name="Jian H."/>
        </authorList>
    </citation>
    <scope>NUCLEOTIDE SEQUENCE [LARGE SCALE GENOMIC DNA]</scope>
    <source>
        <strain evidence="11 12">WP2</strain>
    </source>
</reference>
<keyword evidence="6 11" id="KW-0418">Kinase</keyword>
<evidence type="ECO:0000313" key="11">
    <source>
        <dbReference type="EMBL" id="AQS38018.1"/>
    </source>
</evidence>
<keyword evidence="3" id="KW-0597">Phosphoprotein</keyword>